<comment type="similarity">
    <text evidence="3">Belongs to the glycosyltransferase 9 family.</text>
</comment>
<dbReference type="GO" id="GO:0008713">
    <property type="term" value="F:ADP-heptose-lipopolysaccharide heptosyltransferase activity"/>
    <property type="evidence" value="ECO:0007669"/>
    <property type="project" value="UniProtKB-EC"/>
</dbReference>
<comment type="catalytic activity">
    <reaction evidence="5">
        <text>an L-alpha-D-Hep-(1-&gt;5)-[alpha-Kdo-(2-&gt;4)]-alpha-Kdo-(2-&gt;6)-lipid A + ADP-L-glycero-beta-D-manno-heptose = an L-alpha-D-Hep-(1-&gt;3)-L-alpha-D-Hep-(1-&gt;5)-[alpha-Kdo-(2-&gt;4)]-alpha-Kdo-(2-&gt;6)-lipid A + ADP + H(+)</text>
        <dbReference type="Rhea" id="RHEA:74071"/>
        <dbReference type="ChEBI" id="CHEBI:15378"/>
        <dbReference type="ChEBI" id="CHEBI:61506"/>
        <dbReference type="ChEBI" id="CHEBI:193068"/>
        <dbReference type="ChEBI" id="CHEBI:193069"/>
        <dbReference type="ChEBI" id="CHEBI:456216"/>
        <dbReference type="EC" id="2.4.99.24"/>
    </reaction>
</comment>
<dbReference type="SUPFAM" id="SSF53756">
    <property type="entry name" value="UDP-Glycosyltransferase/glycogen phosphorylase"/>
    <property type="match status" value="1"/>
</dbReference>
<dbReference type="GO" id="GO:0005829">
    <property type="term" value="C:cytosol"/>
    <property type="evidence" value="ECO:0007669"/>
    <property type="project" value="TreeGrafter"/>
</dbReference>
<dbReference type="Gene3D" id="3.40.50.2000">
    <property type="entry name" value="Glycogen Phosphorylase B"/>
    <property type="match status" value="2"/>
</dbReference>
<evidence type="ECO:0000256" key="2">
    <source>
        <dbReference type="ARBA" id="ARBA00022679"/>
    </source>
</evidence>
<protein>
    <recommendedName>
        <fullName evidence="4">lipopolysaccharide heptosyltransferase II</fullName>
        <ecNumber evidence="4">2.4.99.24</ecNumber>
    </recommendedName>
</protein>
<evidence type="ECO:0000256" key="3">
    <source>
        <dbReference type="ARBA" id="ARBA00043995"/>
    </source>
</evidence>
<comment type="caution">
    <text evidence="6">The sequence shown here is derived from an EMBL/GenBank/DDBJ whole genome shotgun (WGS) entry which is preliminary data.</text>
</comment>
<dbReference type="PANTHER" id="PTHR30160">
    <property type="entry name" value="TETRAACYLDISACCHARIDE 4'-KINASE-RELATED"/>
    <property type="match status" value="1"/>
</dbReference>
<dbReference type="Pfam" id="PF01075">
    <property type="entry name" value="Glyco_transf_9"/>
    <property type="match status" value="1"/>
</dbReference>
<dbReference type="AlphaFoldDB" id="A0A271VNI8"/>
<organism evidence="6 7">
    <name type="scientific">Vibrio metoecus</name>
    <dbReference type="NCBI Taxonomy" id="1481663"/>
    <lineage>
        <taxon>Bacteria</taxon>
        <taxon>Pseudomonadati</taxon>
        <taxon>Pseudomonadota</taxon>
        <taxon>Gammaproteobacteria</taxon>
        <taxon>Vibrionales</taxon>
        <taxon>Vibrionaceae</taxon>
        <taxon>Vibrio</taxon>
    </lineage>
</organism>
<proteinExistence type="inferred from homology"/>
<dbReference type="InterPro" id="IPR011910">
    <property type="entry name" value="RfaF"/>
</dbReference>
<accession>A0A271VNI8</accession>
<evidence type="ECO:0000313" key="7">
    <source>
        <dbReference type="Proteomes" id="UP000216173"/>
    </source>
</evidence>
<dbReference type="FunFam" id="3.40.50.2000:FF:000023">
    <property type="entry name" value="ADP-heptose--LPS heptosyltransferase II"/>
    <property type="match status" value="1"/>
</dbReference>
<sequence>MKVLIIGPSWVGDMVMSQSLYRTLKKKNPNCHITVLAPDWCRAILSRMAEVDAILAMPIGHGKLELKHRWQIARSLKAQKFDQAIVLPGSLKSALIPWLARIPIRTGWLGEMRYGLLNDYRKLNKPAFPMMVERYVALAFDKNEITNAKELPEPILWPSLSTDSERQEKLRIHFGLHAERPTLAICPGAEFGPAKRWPEYHYATLCEKIILQGWQVVIFGSQKDQLIGEQIIQALPTELNSFCLNLAGQTKLEEAVDLMASCDAVVSNDSGLMHVAAALNLPLVALYGPSSPDFTPPLSNKAHIIRLISGYHKVRRGDGEQGYHQSLIDIQPQQVFDALQNQLIPQQGNE</sequence>
<dbReference type="CDD" id="cd03789">
    <property type="entry name" value="GT9_LPS_heptosyltransferase"/>
    <property type="match status" value="1"/>
</dbReference>
<dbReference type="InterPro" id="IPR002201">
    <property type="entry name" value="Glyco_trans_9"/>
</dbReference>
<evidence type="ECO:0000313" key="6">
    <source>
        <dbReference type="EMBL" id="PAR19723.1"/>
    </source>
</evidence>
<evidence type="ECO:0000256" key="4">
    <source>
        <dbReference type="ARBA" id="ARBA00044042"/>
    </source>
</evidence>
<dbReference type="NCBIfam" id="TIGR02195">
    <property type="entry name" value="heptsyl_trn_II"/>
    <property type="match status" value="1"/>
</dbReference>
<dbReference type="PANTHER" id="PTHR30160:SF7">
    <property type="entry name" value="ADP-HEPTOSE--LPS HEPTOSYLTRANSFERASE 2"/>
    <property type="match status" value="1"/>
</dbReference>
<dbReference type="EMBL" id="NMSH01000030">
    <property type="protein sequence ID" value="PAR19723.1"/>
    <property type="molecule type" value="Genomic_DNA"/>
</dbReference>
<dbReference type="Proteomes" id="UP000216173">
    <property type="component" value="Unassembled WGS sequence"/>
</dbReference>
<reference evidence="7" key="1">
    <citation type="submission" date="2017-07" db="EMBL/GenBank/DDBJ databases">
        <authorList>
            <person name="Boucher Y."/>
            <person name="Orata F.D."/>
        </authorList>
    </citation>
    <scope>NUCLEOTIDE SEQUENCE [LARGE SCALE GENOMIC DNA]</scope>
    <source>
        <strain evidence="7">OYP9E10</strain>
    </source>
</reference>
<dbReference type="EC" id="2.4.99.24" evidence="4"/>
<name>A0A271VNI8_VIBMT</name>
<evidence type="ECO:0000256" key="1">
    <source>
        <dbReference type="ARBA" id="ARBA00022676"/>
    </source>
</evidence>
<keyword evidence="2 6" id="KW-0808">Transferase</keyword>
<dbReference type="GO" id="GO:0009244">
    <property type="term" value="P:lipopolysaccharide core region biosynthetic process"/>
    <property type="evidence" value="ECO:0007669"/>
    <property type="project" value="TreeGrafter"/>
</dbReference>
<dbReference type="InterPro" id="IPR051199">
    <property type="entry name" value="LPS_LOS_Heptosyltrfase"/>
</dbReference>
<keyword evidence="1" id="KW-0328">Glycosyltransferase</keyword>
<evidence type="ECO:0000256" key="5">
    <source>
        <dbReference type="ARBA" id="ARBA00047503"/>
    </source>
</evidence>
<gene>
    <name evidence="6" type="primary">waaF</name>
    <name evidence="6" type="ORF">CGU03_15360</name>
</gene>
<dbReference type="RefSeq" id="WP_055044291.1">
    <property type="nucleotide sequence ID" value="NZ_LBGR01000011.1"/>
</dbReference>